<evidence type="ECO:0000256" key="6">
    <source>
        <dbReference type="SAM" id="Phobius"/>
    </source>
</evidence>
<evidence type="ECO:0000256" key="2">
    <source>
        <dbReference type="ARBA" id="ARBA00022475"/>
    </source>
</evidence>
<accession>A0A1I1KID1</accession>
<keyword evidence="4 6" id="KW-1133">Transmembrane helix</keyword>
<evidence type="ECO:0000313" key="8">
    <source>
        <dbReference type="EMBL" id="SFC60744.1"/>
    </source>
</evidence>
<dbReference type="OrthoDB" id="4337966at2"/>
<dbReference type="EMBL" id="FOLM01000004">
    <property type="protein sequence ID" value="SFC60744.1"/>
    <property type="molecule type" value="Genomic_DNA"/>
</dbReference>
<evidence type="ECO:0000256" key="5">
    <source>
        <dbReference type="ARBA" id="ARBA00023136"/>
    </source>
</evidence>
<dbReference type="Pfam" id="PF00482">
    <property type="entry name" value="T2SSF"/>
    <property type="match status" value="1"/>
</dbReference>
<dbReference type="InterPro" id="IPR018076">
    <property type="entry name" value="T2SS_GspF_dom"/>
</dbReference>
<dbReference type="Proteomes" id="UP000199207">
    <property type="component" value="Unassembled WGS sequence"/>
</dbReference>
<dbReference type="PANTHER" id="PTHR35007">
    <property type="entry name" value="INTEGRAL MEMBRANE PROTEIN-RELATED"/>
    <property type="match status" value="1"/>
</dbReference>
<dbReference type="PANTHER" id="PTHR35007:SF4">
    <property type="entry name" value="CONSERVED TRANSMEMBRANE PROTEIN-RELATED"/>
    <property type="match status" value="1"/>
</dbReference>
<name>A0A1I1KID1_9ACTN</name>
<keyword evidence="2" id="KW-1003">Cell membrane</keyword>
<evidence type="ECO:0000256" key="3">
    <source>
        <dbReference type="ARBA" id="ARBA00022692"/>
    </source>
</evidence>
<proteinExistence type="predicted"/>
<evidence type="ECO:0000259" key="7">
    <source>
        <dbReference type="Pfam" id="PF00482"/>
    </source>
</evidence>
<reference evidence="8 9" key="1">
    <citation type="submission" date="2016-10" db="EMBL/GenBank/DDBJ databases">
        <authorList>
            <person name="de Groot N.N."/>
        </authorList>
    </citation>
    <scope>NUCLEOTIDE SEQUENCE [LARGE SCALE GENOMIC DNA]</scope>
    <source>
        <strain evidence="8 9">CGMCC 4.5739</strain>
    </source>
</reference>
<evidence type="ECO:0000256" key="1">
    <source>
        <dbReference type="ARBA" id="ARBA00004651"/>
    </source>
</evidence>
<feature type="transmembrane region" description="Helical" evidence="6">
    <location>
        <begin position="250"/>
        <end position="270"/>
    </location>
</feature>
<dbReference type="GO" id="GO:0005886">
    <property type="term" value="C:plasma membrane"/>
    <property type="evidence" value="ECO:0007669"/>
    <property type="project" value="UniProtKB-SubCell"/>
</dbReference>
<protein>
    <submittedName>
        <fullName evidence="8">Tight adherence protein B</fullName>
    </submittedName>
</protein>
<organism evidence="8 9">
    <name type="scientific">Streptomyces aidingensis</name>
    <dbReference type="NCBI Taxonomy" id="910347"/>
    <lineage>
        <taxon>Bacteria</taxon>
        <taxon>Bacillati</taxon>
        <taxon>Actinomycetota</taxon>
        <taxon>Actinomycetes</taxon>
        <taxon>Kitasatosporales</taxon>
        <taxon>Streptomycetaceae</taxon>
        <taxon>Streptomyces</taxon>
    </lineage>
</organism>
<keyword evidence="9" id="KW-1185">Reference proteome</keyword>
<feature type="transmembrane region" description="Helical" evidence="6">
    <location>
        <begin position="282"/>
        <end position="303"/>
    </location>
</feature>
<feature type="domain" description="Type II secretion system protein GspF" evidence="7">
    <location>
        <begin position="145"/>
        <end position="262"/>
    </location>
</feature>
<sequence>MTVLAGAVPAAAAGATTGTALPALAGLCAGVAGWLAVAGPPRRRVRLLLPPAPGPAPGRAARRRPLRAAGPPLRRLTRRWSVPDSVVAAGCLLLGGVPALAGRSPLPLLTGLLVTVPAVRVRRRRAARRRAERRAEAVIALCGALAGEVLAGRPPERALLAAGVPGLGEEAAAGILAAARYGGNVPEALRAAAGLPGADGLRGVAACWQVAVDSGASLAAGLERVAEALRAERDQREDLRTQLAGPRATVLVLALLPAAGLLLGAGMGVAPLQVLLHTPEGLAALVAGGLLEWAGLAWSAAIVRRAEGAAR</sequence>
<gene>
    <name evidence="8" type="ORF">SAMN05421773_104254</name>
</gene>
<feature type="transmembrane region" description="Helical" evidence="6">
    <location>
        <begin position="20"/>
        <end position="38"/>
    </location>
</feature>
<keyword evidence="3 6" id="KW-0812">Transmembrane</keyword>
<evidence type="ECO:0000256" key="4">
    <source>
        <dbReference type="ARBA" id="ARBA00022989"/>
    </source>
</evidence>
<keyword evidence="5 6" id="KW-0472">Membrane</keyword>
<comment type="subcellular location">
    <subcellularLocation>
        <location evidence="1">Cell membrane</location>
        <topology evidence="1">Multi-pass membrane protein</topology>
    </subcellularLocation>
</comment>
<dbReference type="STRING" id="910347.SAMN05421773_104254"/>
<evidence type="ECO:0000313" key="9">
    <source>
        <dbReference type="Proteomes" id="UP000199207"/>
    </source>
</evidence>
<dbReference type="AlphaFoldDB" id="A0A1I1KID1"/>